<dbReference type="EMBL" id="JBHRSU010000028">
    <property type="protein sequence ID" value="MFC3100937.1"/>
    <property type="molecule type" value="Genomic_DNA"/>
</dbReference>
<gene>
    <name evidence="1" type="ORF">ACFODK_08555</name>
</gene>
<proteinExistence type="predicted"/>
<evidence type="ECO:0000313" key="1">
    <source>
        <dbReference type="EMBL" id="MFC3100937.1"/>
    </source>
</evidence>
<organism evidence="1 2">
    <name type="scientific">Alteraurantiacibacter lauratis</name>
    <dbReference type="NCBI Taxonomy" id="2054627"/>
    <lineage>
        <taxon>Bacteria</taxon>
        <taxon>Pseudomonadati</taxon>
        <taxon>Pseudomonadota</taxon>
        <taxon>Alphaproteobacteria</taxon>
        <taxon>Sphingomonadales</taxon>
        <taxon>Erythrobacteraceae</taxon>
        <taxon>Alteraurantiacibacter</taxon>
    </lineage>
</organism>
<sequence>MVDVFLVVANGAAGKSATIRALTGARVRGAINVEIGTPRIVRPVWVEIRSLQEVSINEQIAVDNILNSGCGVAIIAMRYGQFRNCNPAQSYINAFETAGMTIRGVCEIGPIGPIATNPPMGAGFHQVVPVQGANTSANQRAAVLRSAWSIT</sequence>
<reference evidence="2" key="1">
    <citation type="journal article" date="2019" name="Int. J. Syst. Evol. Microbiol.">
        <title>The Global Catalogue of Microorganisms (GCM) 10K type strain sequencing project: providing services to taxonomists for standard genome sequencing and annotation.</title>
        <authorList>
            <consortium name="The Broad Institute Genomics Platform"/>
            <consortium name="The Broad Institute Genome Sequencing Center for Infectious Disease"/>
            <person name="Wu L."/>
            <person name="Ma J."/>
        </authorList>
    </citation>
    <scope>NUCLEOTIDE SEQUENCE [LARGE SCALE GENOMIC DNA]</scope>
    <source>
        <strain evidence="2">KCTC 52606</strain>
    </source>
</reference>
<accession>A0ABV7EH45</accession>
<keyword evidence="2" id="KW-1185">Reference proteome</keyword>
<evidence type="ECO:0000313" key="2">
    <source>
        <dbReference type="Proteomes" id="UP001595378"/>
    </source>
</evidence>
<dbReference type="RefSeq" id="WP_336920009.1">
    <property type="nucleotide sequence ID" value="NZ_JBANRN010000013.1"/>
</dbReference>
<protein>
    <submittedName>
        <fullName evidence="1">Uncharacterized protein</fullName>
    </submittedName>
</protein>
<dbReference type="Proteomes" id="UP001595378">
    <property type="component" value="Unassembled WGS sequence"/>
</dbReference>
<comment type="caution">
    <text evidence="1">The sequence shown here is derived from an EMBL/GenBank/DDBJ whole genome shotgun (WGS) entry which is preliminary data.</text>
</comment>
<name>A0ABV7EH45_9SPHN</name>